<proteinExistence type="predicted"/>
<protein>
    <submittedName>
        <fullName evidence="1">RCG24910</fullName>
    </submittedName>
</protein>
<organism evidence="1 2">
    <name type="scientific">Rattus norvegicus</name>
    <name type="common">Rat</name>
    <dbReference type="NCBI Taxonomy" id="10116"/>
    <lineage>
        <taxon>Eukaryota</taxon>
        <taxon>Metazoa</taxon>
        <taxon>Chordata</taxon>
        <taxon>Craniata</taxon>
        <taxon>Vertebrata</taxon>
        <taxon>Euteleostomi</taxon>
        <taxon>Mammalia</taxon>
        <taxon>Eutheria</taxon>
        <taxon>Euarchontoglires</taxon>
        <taxon>Glires</taxon>
        <taxon>Rodentia</taxon>
        <taxon>Myomorpha</taxon>
        <taxon>Muroidea</taxon>
        <taxon>Muridae</taxon>
        <taxon>Murinae</taxon>
        <taxon>Rattus</taxon>
    </lineage>
</organism>
<reference evidence="2" key="1">
    <citation type="submission" date="2005-09" db="EMBL/GenBank/DDBJ databases">
        <authorList>
            <person name="Mural R.J."/>
            <person name="Li P.W."/>
            <person name="Adams M.D."/>
            <person name="Amanatides P.G."/>
            <person name="Baden-Tillson H."/>
            <person name="Barnstead M."/>
            <person name="Chin S.H."/>
            <person name="Dew I."/>
            <person name="Evans C.A."/>
            <person name="Ferriera S."/>
            <person name="Flanigan M."/>
            <person name="Fosler C."/>
            <person name="Glodek A."/>
            <person name="Gu Z."/>
            <person name="Holt R.A."/>
            <person name="Jennings D."/>
            <person name="Kraft C.L."/>
            <person name="Lu F."/>
            <person name="Nguyen T."/>
            <person name="Nusskern D.R."/>
            <person name="Pfannkoch C.M."/>
            <person name="Sitter C."/>
            <person name="Sutton G.G."/>
            <person name="Venter J.C."/>
            <person name="Wang Z."/>
            <person name="Woodage T."/>
            <person name="Zheng X.H."/>
            <person name="Zhong F."/>
        </authorList>
    </citation>
    <scope>NUCLEOTIDE SEQUENCE [LARGE SCALE GENOMIC DNA]</scope>
    <source>
        <strain>BN</strain>
        <strain evidence="2">Sprague-Dawley</strain>
    </source>
</reference>
<evidence type="ECO:0000313" key="1">
    <source>
        <dbReference type="EMBL" id="EDM08737.1"/>
    </source>
</evidence>
<dbReference type="Proteomes" id="UP000234681">
    <property type="component" value="Chromosome 1"/>
</dbReference>
<sequence>MCKGVIHPSSWQDLEEEIRFGEASHIRIRTGKRLRKRPGRLSPKPFYLFYLKSL</sequence>
<gene>
    <name evidence="1" type="ORF">rCG_24910</name>
</gene>
<evidence type="ECO:0000313" key="2">
    <source>
        <dbReference type="Proteomes" id="UP000234681"/>
    </source>
</evidence>
<dbReference type="AlphaFoldDB" id="A6JCK8"/>
<name>A6JCK8_RAT</name>
<dbReference type="EMBL" id="CH473980">
    <property type="protein sequence ID" value="EDM08737.1"/>
    <property type="molecule type" value="Genomic_DNA"/>
</dbReference>
<accession>A6JCK8</accession>